<dbReference type="InterPro" id="IPR035396">
    <property type="entry name" value="Bac_rhamnosid6H"/>
</dbReference>
<dbReference type="InterPro" id="IPR008928">
    <property type="entry name" value="6-hairpin_glycosidase_sf"/>
</dbReference>
<dbReference type="Proteomes" id="UP000516764">
    <property type="component" value="Chromosome"/>
</dbReference>
<keyword evidence="3" id="KW-1185">Reference proteome</keyword>
<sequence>MKIIYIYLKNNKPMRKIFYLFSLIIFSCSTPKTDLLKIVDSMEHINGKEAFKKEPYLTSGNRVYSVGAQNGQFPEIGWHIGAEMGGIWNHPIKLMDGFSASLQIEKDTFKLNNAIRFAQYPFANLLEYDWKAKNLNVTQVQFVPDDKEGMIIQYKIKNTNSKNIKTTFNFNGSVDLRATWLGERTNMIDSLDTMNYIESDGSLEAKDIKNEWYVKFGSDEKPSKFKQDSTAYRGKGIRGELSYALSIPKNEEYLLNFYIAGSYTSKNEVNATYNSLKKNASKFLKEKNKRYAELQNLTVLQTPDTTLNKTFKWLKYTADWFVREVPEIGSGMAAGYPNFPWWFGCDSEYALQGYLTIGRNDVTLNTIELLEKISSKHNSSGRIVHEISTNGGIYNTGNTTETPQFISLLWKVYLWNGDKEFLKKYFPSVKNGMNWLLNEKDTNKNLVPEGYGMMEIHGLNSEMIDVAVYTQHALVNASKIAGVLGEEELSKEYKLKSEQLKKIINNEFWSEEFKSFADFIGTDSEALKLIETAIGRAKKLEKSWAVKELLETKTFILKNPSKTPRPFVLHHNHVVNTPMEVGVADVKKAKIALKTAKQFTNLYGTYVTGIDRNDPKEYQSGEVKRYANPYVSAVMTLPTGVSAIAENKYGNPDEALEYLKKMCNSFSYASPGAMYEVSPDHGEFVQAWNIYGFGVAIIEQFFGVQPNAAEKKIDIKPQMPTKWKNASVKKLFVAGNSVSIIYTKKDNEITIEINQKESWNINVEAPKGYILKSNKDANSKDNIWVFSLQELLN</sequence>
<dbReference type="Pfam" id="PF17389">
    <property type="entry name" value="Bac_rhamnosid6H"/>
    <property type="match status" value="1"/>
</dbReference>
<dbReference type="OrthoDB" id="49490at2"/>
<gene>
    <name evidence="2" type="ORF">H9I45_01600</name>
</gene>
<dbReference type="Gene3D" id="1.50.10.10">
    <property type="match status" value="1"/>
</dbReference>
<dbReference type="AlphaFoldDB" id="A0A7L8AGM9"/>
<evidence type="ECO:0000259" key="1">
    <source>
        <dbReference type="Pfam" id="PF17389"/>
    </source>
</evidence>
<feature type="domain" description="Alpha-L-rhamnosidase six-hairpin glycosidase" evidence="1">
    <location>
        <begin position="393"/>
        <end position="512"/>
    </location>
</feature>
<evidence type="ECO:0000313" key="3">
    <source>
        <dbReference type="Proteomes" id="UP000516764"/>
    </source>
</evidence>
<dbReference type="GO" id="GO:0005975">
    <property type="term" value="P:carbohydrate metabolic process"/>
    <property type="evidence" value="ECO:0007669"/>
    <property type="project" value="InterPro"/>
</dbReference>
<proteinExistence type="predicted"/>
<reference evidence="2 3" key="1">
    <citation type="journal article" date="2016" name="Int. J. Syst. Evol. Microbiol.">
        <title>Polaribacter haliotis sp. nov., isolated from the gut of abalone Haliotis discus hannai.</title>
        <authorList>
            <person name="Kim Y.O."/>
            <person name="Park I.S."/>
            <person name="Park S."/>
            <person name="Nam B.H."/>
            <person name="Park J.M."/>
            <person name="Kim D.G."/>
            <person name="Yoon J.H."/>
        </authorList>
    </citation>
    <scope>NUCLEOTIDE SEQUENCE [LARGE SCALE GENOMIC DNA]</scope>
    <source>
        <strain evidence="2 3">KCTC 52418</strain>
    </source>
</reference>
<evidence type="ECO:0000313" key="2">
    <source>
        <dbReference type="EMBL" id="QOD61166.1"/>
    </source>
</evidence>
<dbReference type="RefSeq" id="WP_140422744.1">
    <property type="nucleotide sequence ID" value="NZ_CP061813.1"/>
</dbReference>
<protein>
    <submittedName>
        <fullName evidence="2">Glycogen debranching protein</fullName>
    </submittedName>
</protein>
<organism evidence="2 3">
    <name type="scientific">Polaribacter haliotis</name>
    <dbReference type="NCBI Taxonomy" id="1888915"/>
    <lineage>
        <taxon>Bacteria</taxon>
        <taxon>Pseudomonadati</taxon>
        <taxon>Bacteroidota</taxon>
        <taxon>Flavobacteriia</taxon>
        <taxon>Flavobacteriales</taxon>
        <taxon>Flavobacteriaceae</taxon>
    </lineage>
</organism>
<name>A0A7L8AGM9_9FLAO</name>
<dbReference type="PROSITE" id="PS51257">
    <property type="entry name" value="PROKAR_LIPOPROTEIN"/>
    <property type="match status" value="1"/>
</dbReference>
<dbReference type="EMBL" id="CP061813">
    <property type="protein sequence ID" value="QOD61166.1"/>
    <property type="molecule type" value="Genomic_DNA"/>
</dbReference>
<dbReference type="KEGG" id="phal:H9I45_01600"/>
<dbReference type="SUPFAM" id="SSF48208">
    <property type="entry name" value="Six-hairpin glycosidases"/>
    <property type="match status" value="1"/>
</dbReference>
<dbReference type="InterPro" id="IPR012341">
    <property type="entry name" value="6hp_glycosidase-like_sf"/>
</dbReference>
<accession>A0A7L8AGM9</accession>